<name>A0ABU6K222_9RHOO</name>
<dbReference type="Pfam" id="PF13478">
    <property type="entry name" value="XdhC_C"/>
    <property type="match status" value="1"/>
</dbReference>
<dbReference type="InterPro" id="IPR003777">
    <property type="entry name" value="XdhC_CoxI"/>
</dbReference>
<organism evidence="4 5">
    <name type="scientific">Uliginosibacterium silvisoli</name>
    <dbReference type="NCBI Taxonomy" id="3114758"/>
    <lineage>
        <taxon>Bacteria</taxon>
        <taxon>Pseudomonadati</taxon>
        <taxon>Pseudomonadota</taxon>
        <taxon>Betaproteobacteria</taxon>
        <taxon>Rhodocyclales</taxon>
        <taxon>Zoogloeaceae</taxon>
        <taxon>Uliginosibacterium</taxon>
    </lineage>
</organism>
<dbReference type="Pfam" id="PF02625">
    <property type="entry name" value="XdhC_CoxI"/>
    <property type="match status" value="1"/>
</dbReference>
<evidence type="ECO:0000259" key="2">
    <source>
        <dbReference type="Pfam" id="PF02625"/>
    </source>
</evidence>
<keyword evidence="5" id="KW-1185">Reference proteome</keyword>
<dbReference type="InterPro" id="IPR014308">
    <property type="entry name" value="Xanthine_DH_XdhC"/>
</dbReference>
<dbReference type="RefSeq" id="WP_327598674.1">
    <property type="nucleotide sequence ID" value="NZ_JAYXHS010000001.1"/>
</dbReference>
<dbReference type="InterPro" id="IPR052698">
    <property type="entry name" value="MoCofactor_Util/Proc"/>
</dbReference>
<dbReference type="PANTHER" id="PTHR30388">
    <property type="entry name" value="ALDEHYDE OXIDOREDUCTASE MOLYBDENUM COFACTOR ASSEMBLY PROTEIN"/>
    <property type="match status" value="1"/>
</dbReference>
<protein>
    <submittedName>
        <fullName evidence="4">Xanthine dehydrogenase accessory protein XdhC</fullName>
    </submittedName>
</protein>
<proteinExistence type="predicted"/>
<gene>
    <name evidence="4" type="primary">xdhC</name>
    <name evidence="4" type="ORF">VVD49_08325</name>
</gene>
<feature type="domain" description="XdhC- CoxI" evidence="2">
    <location>
        <begin position="12"/>
        <end position="70"/>
    </location>
</feature>
<dbReference type="PANTHER" id="PTHR30388:SF6">
    <property type="entry name" value="XANTHINE DEHYDROGENASE SUBUNIT A-RELATED"/>
    <property type="match status" value="1"/>
</dbReference>
<dbReference type="NCBIfam" id="TIGR02964">
    <property type="entry name" value="xanthine_xdhC"/>
    <property type="match status" value="1"/>
</dbReference>
<evidence type="ECO:0000313" key="5">
    <source>
        <dbReference type="Proteomes" id="UP001331561"/>
    </source>
</evidence>
<evidence type="ECO:0000256" key="1">
    <source>
        <dbReference type="SAM" id="MobiDB-lite"/>
    </source>
</evidence>
<evidence type="ECO:0000313" key="4">
    <source>
        <dbReference type="EMBL" id="MEC5385726.1"/>
    </source>
</evidence>
<dbReference type="EMBL" id="JAYXHS010000001">
    <property type="protein sequence ID" value="MEC5385726.1"/>
    <property type="molecule type" value="Genomic_DNA"/>
</dbReference>
<dbReference type="InterPro" id="IPR027051">
    <property type="entry name" value="XdhC_Rossmann_dom"/>
</dbReference>
<feature type="region of interest" description="Disordered" evidence="1">
    <location>
        <begin position="144"/>
        <end position="203"/>
    </location>
</feature>
<dbReference type="Gene3D" id="3.40.50.720">
    <property type="entry name" value="NAD(P)-binding Rossmann-like Domain"/>
    <property type="match status" value="1"/>
</dbReference>
<sequence>MNCWRALPGLLEHEDLVLVTVAQTRGSAPREAGTSMLVSLTRTVDTIGGGHLEWEAMAHARAMLLQATSAPALQRLSLGASLGQCCGGVVWLVFERIARASRVEWIERLGVIDGGRALTRELFSHAASQWTICGVDEAARNPGACLDTYHPPSPGTDAPSPSGRGNGNAPARLQQFPLPEGEGGSKSRERGDGARSDTPAIAVTSTSPEPAKAAWHLTHTITPPSFNITLFGAGHVGAAIVNVLATLDVHIRWVDVRDDLFGATPSNVTCIATDAPEEEVDKAPPNSFFLVLTHSHALDLELTARILKRDAFAWFGLIGSRTKRARFEHRLHAQGIAAAQLARMTCPIGVAGIRDKAPQAIAIAVVAQLLQAREHTTHRQMQERAMGKELTHDD</sequence>
<reference evidence="4 5" key="1">
    <citation type="submission" date="2024-01" db="EMBL/GenBank/DDBJ databases">
        <title>Uliginosibacterium soil sp. nov.</title>
        <authorList>
            <person name="Lv Y."/>
        </authorList>
    </citation>
    <scope>NUCLEOTIDE SEQUENCE [LARGE SCALE GENOMIC DNA]</scope>
    <source>
        <strain evidence="4 5">H3</strain>
    </source>
</reference>
<dbReference type="Proteomes" id="UP001331561">
    <property type="component" value="Unassembled WGS sequence"/>
</dbReference>
<feature type="compositionally biased region" description="Basic and acidic residues" evidence="1">
    <location>
        <begin position="183"/>
        <end position="195"/>
    </location>
</feature>
<evidence type="ECO:0000259" key="3">
    <source>
        <dbReference type="Pfam" id="PF13478"/>
    </source>
</evidence>
<comment type="caution">
    <text evidence="4">The sequence shown here is derived from an EMBL/GenBank/DDBJ whole genome shotgun (WGS) entry which is preliminary data.</text>
</comment>
<accession>A0ABU6K222</accession>
<feature type="domain" description="XdhC Rossmann" evidence="3">
    <location>
        <begin position="229"/>
        <end position="369"/>
    </location>
</feature>